<evidence type="ECO:0000256" key="8">
    <source>
        <dbReference type="ARBA" id="ARBA00022989"/>
    </source>
</evidence>
<keyword evidence="6 10" id="KW-0812">Transmembrane</keyword>
<feature type="transmembrane region" description="Helical" evidence="10">
    <location>
        <begin position="233"/>
        <end position="252"/>
    </location>
</feature>
<keyword evidence="7" id="KW-0256">Endoplasmic reticulum</keyword>
<evidence type="ECO:0000256" key="7">
    <source>
        <dbReference type="ARBA" id="ARBA00022824"/>
    </source>
</evidence>
<evidence type="ECO:0000256" key="6">
    <source>
        <dbReference type="ARBA" id="ARBA00022692"/>
    </source>
</evidence>
<dbReference type="GO" id="GO:0004376">
    <property type="term" value="F:GPI mannosyltransferase activity"/>
    <property type="evidence" value="ECO:0007669"/>
    <property type="project" value="InterPro"/>
</dbReference>
<reference evidence="11 12" key="1">
    <citation type="journal article" date="2016" name="Nat. Commun.">
        <title>Thousands of microbial genomes shed light on interconnected biogeochemical processes in an aquifer system.</title>
        <authorList>
            <person name="Anantharaman K."/>
            <person name="Brown C.T."/>
            <person name="Hug L.A."/>
            <person name="Sharon I."/>
            <person name="Castelle C.J."/>
            <person name="Probst A.J."/>
            <person name="Thomas B.C."/>
            <person name="Singh A."/>
            <person name="Wilkins M.J."/>
            <person name="Karaoz U."/>
            <person name="Brodie E.L."/>
            <person name="Williams K.H."/>
            <person name="Hubbard S.S."/>
            <person name="Banfield J.F."/>
        </authorList>
    </citation>
    <scope>NUCLEOTIDE SEQUENCE [LARGE SCALE GENOMIC DNA]</scope>
</reference>
<dbReference type="GO" id="GO:0031501">
    <property type="term" value="C:mannosyltransferase complex"/>
    <property type="evidence" value="ECO:0007669"/>
    <property type="project" value="TreeGrafter"/>
</dbReference>
<dbReference type="GO" id="GO:0000009">
    <property type="term" value="F:alpha-1,6-mannosyltransferase activity"/>
    <property type="evidence" value="ECO:0007669"/>
    <property type="project" value="InterPro"/>
</dbReference>
<feature type="transmembrane region" description="Helical" evidence="10">
    <location>
        <begin position="196"/>
        <end position="221"/>
    </location>
</feature>
<dbReference type="PANTHER" id="PTHR12468:SF2">
    <property type="entry name" value="GPI MANNOSYLTRANSFERASE 2"/>
    <property type="match status" value="1"/>
</dbReference>
<comment type="caution">
    <text evidence="11">The sequence shown here is derived from an EMBL/GenBank/DDBJ whole genome shotgun (WGS) entry which is preliminary data.</text>
</comment>
<feature type="transmembrane region" description="Helical" evidence="10">
    <location>
        <begin position="12"/>
        <end position="31"/>
    </location>
</feature>
<dbReference type="Proteomes" id="UP000176424">
    <property type="component" value="Unassembled WGS sequence"/>
</dbReference>
<dbReference type="GO" id="GO:0016020">
    <property type="term" value="C:membrane"/>
    <property type="evidence" value="ECO:0007669"/>
    <property type="project" value="GOC"/>
</dbReference>
<dbReference type="InterPro" id="IPR007315">
    <property type="entry name" value="PIG-V/Gpi18"/>
</dbReference>
<keyword evidence="3" id="KW-0337">GPI-anchor biosynthesis</keyword>
<evidence type="ECO:0000256" key="9">
    <source>
        <dbReference type="ARBA" id="ARBA00023136"/>
    </source>
</evidence>
<evidence type="ECO:0000256" key="4">
    <source>
        <dbReference type="ARBA" id="ARBA00022676"/>
    </source>
</evidence>
<sequence length="390" mass="45235">MASLLFDRTFRLHLLLFVIFNTFFYLFLVLFNSSVPFNFDQYSLNAHHFLPDPRINHQPFSLLSALAQYDSQWYLKIASTGYTYSPNQNANISDKSLMGNSAFAYFPLFPLIIRVFDLFTKHLELSAFIVTQVFLLANFISLYFVTSKLFSASVAQKTVWLFFLFPFSVFFRSYYAEGVQLFCLIWFSYFVIKKNLLPAAFFLGALGISKGITLPLGLVYLVALKRLPLPRILLYLLIGFLPLFLWIVFNLATTQDPFFFFHVLNNWFPQISLPYPILNLITILNLEKLPLHSVHSSQIDALSVCLLAFLLYKSYPKLPRVLWLISLVVWAVPLFTRDLASFSRYQSVSFPVFVFLAQNLKPFPYLGTLSAFLVLFLITSPYFVNWYWIG</sequence>
<dbReference type="AlphaFoldDB" id="A0A1F4ZPJ5"/>
<evidence type="ECO:0008006" key="13">
    <source>
        <dbReference type="Google" id="ProtNLM"/>
    </source>
</evidence>
<comment type="subcellular location">
    <subcellularLocation>
        <location evidence="1">Endoplasmic reticulum membrane</location>
        <topology evidence="1">Multi-pass membrane protein</topology>
    </subcellularLocation>
</comment>
<evidence type="ECO:0000256" key="5">
    <source>
        <dbReference type="ARBA" id="ARBA00022679"/>
    </source>
</evidence>
<protein>
    <recommendedName>
        <fullName evidence="13">Glycosyltransferase RgtA/B/C/D-like domain-containing protein</fullName>
    </recommendedName>
</protein>
<feature type="transmembrane region" description="Helical" evidence="10">
    <location>
        <begin position="102"/>
        <end position="119"/>
    </location>
</feature>
<keyword evidence="5" id="KW-0808">Transferase</keyword>
<keyword evidence="9 10" id="KW-0472">Membrane</keyword>
<feature type="transmembrane region" description="Helical" evidence="10">
    <location>
        <begin position="363"/>
        <end position="384"/>
    </location>
</feature>
<dbReference type="GO" id="GO:0006506">
    <property type="term" value="P:GPI anchor biosynthetic process"/>
    <property type="evidence" value="ECO:0007669"/>
    <property type="project" value="UniProtKB-KW"/>
</dbReference>
<keyword evidence="8 10" id="KW-1133">Transmembrane helix</keyword>
<evidence type="ECO:0000256" key="3">
    <source>
        <dbReference type="ARBA" id="ARBA00022502"/>
    </source>
</evidence>
<feature type="transmembrane region" description="Helical" evidence="10">
    <location>
        <begin position="125"/>
        <end position="146"/>
    </location>
</feature>
<name>A0A1F4ZPJ5_9BACT</name>
<gene>
    <name evidence="11" type="ORF">A2397_03785</name>
</gene>
<comment type="pathway">
    <text evidence="2">Glycolipid biosynthesis; glycosylphosphatidylinositol-anchor biosynthesis.</text>
</comment>
<dbReference type="STRING" id="1797263.A2397_03785"/>
<accession>A0A1F4ZPJ5</accession>
<evidence type="ECO:0000313" key="11">
    <source>
        <dbReference type="EMBL" id="OGD08323.1"/>
    </source>
</evidence>
<evidence type="ECO:0000256" key="1">
    <source>
        <dbReference type="ARBA" id="ARBA00004477"/>
    </source>
</evidence>
<organism evidence="11 12">
    <name type="scientific">Candidatus Amesbacteria bacterium RIFOXYB1_FULL_44_23</name>
    <dbReference type="NCBI Taxonomy" id="1797263"/>
    <lineage>
        <taxon>Bacteria</taxon>
        <taxon>Candidatus Amesiibacteriota</taxon>
    </lineage>
</organism>
<proteinExistence type="predicted"/>
<evidence type="ECO:0000256" key="10">
    <source>
        <dbReference type="SAM" id="Phobius"/>
    </source>
</evidence>
<keyword evidence="4" id="KW-0328">Glycosyltransferase</keyword>
<evidence type="ECO:0000256" key="2">
    <source>
        <dbReference type="ARBA" id="ARBA00004687"/>
    </source>
</evidence>
<dbReference type="EMBL" id="MEXR01000060">
    <property type="protein sequence ID" value="OGD08323.1"/>
    <property type="molecule type" value="Genomic_DNA"/>
</dbReference>
<evidence type="ECO:0000313" key="12">
    <source>
        <dbReference type="Proteomes" id="UP000176424"/>
    </source>
</evidence>
<dbReference type="PANTHER" id="PTHR12468">
    <property type="entry name" value="GPI MANNOSYLTRANSFERASE 2"/>
    <property type="match status" value="1"/>
</dbReference>
<feature type="transmembrane region" description="Helical" evidence="10">
    <location>
        <begin position="321"/>
        <end position="342"/>
    </location>
</feature>